<dbReference type="InterPro" id="IPR000961">
    <property type="entry name" value="AGC-kinase_C"/>
</dbReference>
<keyword evidence="3" id="KW-0547">Nucleotide-binding</keyword>
<name>A0A2W5DNL1_9BURK</name>
<reference evidence="8 9" key="1">
    <citation type="submission" date="2017-08" db="EMBL/GenBank/DDBJ databases">
        <title>Infants hospitalized years apart are colonized by the same room-sourced microbial strains.</title>
        <authorList>
            <person name="Brooks B."/>
            <person name="Olm M.R."/>
            <person name="Firek B.A."/>
            <person name="Baker R."/>
            <person name="Thomas B.C."/>
            <person name="Morowitz M.J."/>
            <person name="Banfield J.F."/>
        </authorList>
    </citation>
    <scope>NUCLEOTIDE SEQUENCE [LARGE SCALE GENOMIC DNA]</scope>
    <source>
        <strain evidence="8">S2_012_000_R2_81</strain>
    </source>
</reference>
<evidence type="ECO:0000259" key="7">
    <source>
        <dbReference type="PROSITE" id="PS51285"/>
    </source>
</evidence>
<comment type="caution">
    <text evidence="8">The sequence shown here is derived from an EMBL/GenBank/DDBJ whole genome shotgun (WGS) entry which is preliminary data.</text>
</comment>
<keyword evidence="1" id="KW-0723">Serine/threonine-protein kinase</keyword>
<proteinExistence type="predicted"/>
<keyword evidence="4" id="KW-0418">Kinase</keyword>
<dbReference type="PROSITE" id="PS51285">
    <property type="entry name" value="AGC_KINASE_CTER"/>
    <property type="match status" value="1"/>
</dbReference>
<evidence type="ECO:0000256" key="2">
    <source>
        <dbReference type="ARBA" id="ARBA00022679"/>
    </source>
</evidence>
<keyword evidence="6" id="KW-0812">Transmembrane</keyword>
<evidence type="ECO:0000256" key="4">
    <source>
        <dbReference type="ARBA" id="ARBA00022777"/>
    </source>
</evidence>
<evidence type="ECO:0000256" key="5">
    <source>
        <dbReference type="ARBA" id="ARBA00022840"/>
    </source>
</evidence>
<protein>
    <recommendedName>
        <fullName evidence="7">AGC-kinase C-terminal domain-containing protein</fullName>
    </recommendedName>
</protein>
<keyword evidence="5" id="KW-0067">ATP-binding</keyword>
<evidence type="ECO:0000256" key="6">
    <source>
        <dbReference type="SAM" id="Phobius"/>
    </source>
</evidence>
<dbReference type="GO" id="GO:0005524">
    <property type="term" value="F:ATP binding"/>
    <property type="evidence" value="ECO:0007669"/>
    <property type="project" value="UniProtKB-KW"/>
</dbReference>
<feature type="transmembrane region" description="Helical" evidence="6">
    <location>
        <begin position="116"/>
        <end position="136"/>
    </location>
</feature>
<dbReference type="EMBL" id="QFOD01000013">
    <property type="protein sequence ID" value="PZP30737.1"/>
    <property type="molecule type" value="Genomic_DNA"/>
</dbReference>
<feature type="transmembrane region" description="Helical" evidence="6">
    <location>
        <begin position="194"/>
        <end position="213"/>
    </location>
</feature>
<keyword evidence="6" id="KW-1133">Transmembrane helix</keyword>
<dbReference type="GO" id="GO:0004674">
    <property type="term" value="F:protein serine/threonine kinase activity"/>
    <property type="evidence" value="ECO:0007669"/>
    <property type="project" value="UniProtKB-KW"/>
</dbReference>
<evidence type="ECO:0000313" key="9">
    <source>
        <dbReference type="Proteomes" id="UP000249633"/>
    </source>
</evidence>
<organism evidence="8 9">
    <name type="scientific">Roseateles depolymerans</name>
    <dbReference type="NCBI Taxonomy" id="76731"/>
    <lineage>
        <taxon>Bacteria</taxon>
        <taxon>Pseudomonadati</taxon>
        <taxon>Pseudomonadota</taxon>
        <taxon>Betaproteobacteria</taxon>
        <taxon>Burkholderiales</taxon>
        <taxon>Sphaerotilaceae</taxon>
        <taxon>Roseateles</taxon>
    </lineage>
</organism>
<feature type="domain" description="AGC-kinase C-terminal" evidence="7">
    <location>
        <begin position="443"/>
        <end position="482"/>
    </location>
</feature>
<keyword evidence="6" id="KW-0472">Membrane</keyword>
<evidence type="ECO:0000313" key="8">
    <source>
        <dbReference type="EMBL" id="PZP30737.1"/>
    </source>
</evidence>
<dbReference type="Proteomes" id="UP000249633">
    <property type="component" value="Unassembled WGS sequence"/>
</dbReference>
<dbReference type="AlphaFoldDB" id="A0A2W5DNL1"/>
<keyword evidence="2" id="KW-0808">Transferase</keyword>
<feature type="transmembrane region" description="Helical" evidence="6">
    <location>
        <begin position="277"/>
        <end position="298"/>
    </location>
</feature>
<feature type="transmembrane region" description="Helical" evidence="6">
    <location>
        <begin position="84"/>
        <end position="104"/>
    </location>
</feature>
<evidence type="ECO:0000256" key="1">
    <source>
        <dbReference type="ARBA" id="ARBA00022527"/>
    </source>
</evidence>
<sequence length="482" mass="54053">MERLSEKQALEVCVVRGIEQSGENGGLWTGIDAKEATRVALDLTGRDAGFSTMLSRRAEWAISHIAKRTPDKAIRLKEPTLPAVAAWILCAIAFFVGYMTDYLASKQQVDVVEYRLLGLIVWNVAIFLGVFFNFALKVLPGDRKPPGLISEAIAKLRFKSALGFSNMRRHPWMTACQDRWIQLSHALTITRTNITFHAAAICFAIGVVASLYLRGLPTQYIPGVAGSTWLDIKHIQKIFNFIVTPGAELFGLEIPDVQVVANMQASGDNLGLARALFHLHAASLIVWVLIPRAFLIIVNAVDRWRLRRAFPLPLNAAYFTALRSAWRGQKIAVAIVPFRYDMTPQVKSNLQRMLERIYGMSVEIEIHQSVLMGDDPNDWKRALNKDGHVAVFPVFNVVATAEADTHGVLLKKVRSAVEPETPVVPIVDTTAFPAVDDKRLRSRQLQWRQILDRVRAEPLFLDLGRADDADLSNFQRRLNRDE</sequence>
<gene>
    <name evidence="8" type="ORF">DI603_14550</name>
</gene>
<accession>A0A2W5DNL1</accession>
<evidence type="ECO:0000256" key="3">
    <source>
        <dbReference type="ARBA" id="ARBA00022741"/>
    </source>
</evidence>